<dbReference type="OrthoDB" id="9991101at2"/>
<name>A0A3S1DUK3_9GAMM</name>
<sequence length="78" mass="8278">MTMDLTALKTFNGTKQEGLVKAGQKLTDVETGRAKDLVRLGLASQYEVKPAEPETKAAEDTKAKADTASKSAKAPAKK</sequence>
<evidence type="ECO:0000313" key="3">
    <source>
        <dbReference type="Proteomes" id="UP000287023"/>
    </source>
</evidence>
<dbReference type="EMBL" id="RZHF01000004">
    <property type="protein sequence ID" value="RUR34482.1"/>
    <property type="molecule type" value="Genomic_DNA"/>
</dbReference>
<protein>
    <submittedName>
        <fullName evidence="2">Uncharacterized protein</fullName>
    </submittedName>
</protein>
<feature type="region of interest" description="Disordered" evidence="1">
    <location>
        <begin position="48"/>
        <end position="78"/>
    </location>
</feature>
<evidence type="ECO:0000313" key="2">
    <source>
        <dbReference type="EMBL" id="RUR34482.1"/>
    </source>
</evidence>
<keyword evidence="3" id="KW-1185">Reference proteome</keyword>
<dbReference type="AlphaFoldDB" id="A0A3S1DUK3"/>
<comment type="caution">
    <text evidence="2">The sequence shown here is derived from an EMBL/GenBank/DDBJ whole genome shotgun (WGS) entry which is preliminary data.</text>
</comment>
<feature type="compositionally biased region" description="Low complexity" evidence="1">
    <location>
        <begin position="68"/>
        <end position="78"/>
    </location>
</feature>
<proteinExistence type="predicted"/>
<dbReference type="RefSeq" id="WP_127059927.1">
    <property type="nucleotide sequence ID" value="NZ_RZHF01000004.1"/>
</dbReference>
<gene>
    <name evidence="2" type="ORF">ELY38_02510</name>
</gene>
<reference evidence="2 3" key="1">
    <citation type="submission" date="2018-12" db="EMBL/GenBank/DDBJ databases">
        <title>three novel Halomonas strain isolated from plants.</title>
        <authorList>
            <person name="Sun C."/>
        </authorList>
    </citation>
    <scope>NUCLEOTIDE SEQUENCE [LARGE SCALE GENOMIC DNA]</scope>
    <source>
        <strain evidence="2 3">JCM 18142</strain>
    </source>
</reference>
<accession>A0A3S1DUK3</accession>
<evidence type="ECO:0000256" key="1">
    <source>
        <dbReference type="SAM" id="MobiDB-lite"/>
    </source>
</evidence>
<dbReference type="Proteomes" id="UP000287023">
    <property type="component" value="Unassembled WGS sequence"/>
</dbReference>
<organism evidence="2 3">
    <name type="scientific">Vreelandella nanhaiensis</name>
    <dbReference type="NCBI Taxonomy" id="1258546"/>
    <lineage>
        <taxon>Bacteria</taxon>
        <taxon>Pseudomonadati</taxon>
        <taxon>Pseudomonadota</taxon>
        <taxon>Gammaproteobacteria</taxon>
        <taxon>Oceanospirillales</taxon>
        <taxon>Halomonadaceae</taxon>
        <taxon>Vreelandella</taxon>
    </lineage>
</organism>
<feature type="compositionally biased region" description="Basic and acidic residues" evidence="1">
    <location>
        <begin position="49"/>
        <end position="67"/>
    </location>
</feature>